<evidence type="ECO:0000313" key="2">
    <source>
        <dbReference type="EMBL" id="VDI11562.1"/>
    </source>
</evidence>
<keyword evidence="3" id="KW-1185">Reference proteome</keyword>
<dbReference type="EMBL" id="UYJE01002531">
    <property type="protein sequence ID" value="VDI11562.1"/>
    <property type="molecule type" value="Genomic_DNA"/>
</dbReference>
<gene>
    <name evidence="2" type="ORF">MGAL_10B006017</name>
</gene>
<protein>
    <recommendedName>
        <fullName evidence="1">Farnesoic acid O-methyl transferase domain-containing protein</fullName>
    </recommendedName>
</protein>
<sequence>MVPRWEHDRKQIEIVLSCVCRKSVVRQSYDNHTVHAILSEVHIHTPNTGNGILSNPKAPELSIPLNQYGFNVSEKSSIFFEVKACEHAFIYLSESPVMNSTAVLYEIIIGESGGTRVILRKHNHVNVGVESLGSETTHCELFVSFWISCGNSNIKIGKGLIINQDIVIDWTEPGSVQYSRCGYYNRLW</sequence>
<organism evidence="2 3">
    <name type="scientific">Mytilus galloprovincialis</name>
    <name type="common">Mediterranean mussel</name>
    <dbReference type="NCBI Taxonomy" id="29158"/>
    <lineage>
        <taxon>Eukaryota</taxon>
        <taxon>Metazoa</taxon>
        <taxon>Spiralia</taxon>
        <taxon>Lophotrochozoa</taxon>
        <taxon>Mollusca</taxon>
        <taxon>Bivalvia</taxon>
        <taxon>Autobranchia</taxon>
        <taxon>Pteriomorphia</taxon>
        <taxon>Mytilida</taxon>
        <taxon>Mytiloidea</taxon>
        <taxon>Mytilidae</taxon>
        <taxon>Mytilinae</taxon>
        <taxon>Mytilus</taxon>
    </lineage>
</organism>
<dbReference type="Pfam" id="PF12248">
    <property type="entry name" value="Methyltransf_FA"/>
    <property type="match status" value="1"/>
</dbReference>
<dbReference type="AlphaFoldDB" id="A0A8B6CZZ4"/>
<feature type="domain" description="Farnesoic acid O-methyl transferase" evidence="1">
    <location>
        <begin position="76"/>
        <end position="178"/>
    </location>
</feature>
<dbReference type="InterPro" id="IPR022041">
    <property type="entry name" value="Methyltransf_FA"/>
</dbReference>
<dbReference type="Proteomes" id="UP000596742">
    <property type="component" value="Unassembled WGS sequence"/>
</dbReference>
<accession>A0A8B6CZZ4</accession>
<evidence type="ECO:0000313" key="3">
    <source>
        <dbReference type="Proteomes" id="UP000596742"/>
    </source>
</evidence>
<dbReference type="OrthoDB" id="6092539at2759"/>
<comment type="caution">
    <text evidence="2">The sequence shown here is derived from an EMBL/GenBank/DDBJ whole genome shotgun (WGS) entry which is preliminary data.</text>
</comment>
<name>A0A8B6CZZ4_MYTGA</name>
<reference evidence="2" key="1">
    <citation type="submission" date="2018-11" db="EMBL/GenBank/DDBJ databases">
        <authorList>
            <person name="Alioto T."/>
            <person name="Alioto T."/>
        </authorList>
    </citation>
    <scope>NUCLEOTIDE SEQUENCE</scope>
</reference>
<proteinExistence type="predicted"/>
<evidence type="ECO:0000259" key="1">
    <source>
        <dbReference type="Pfam" id="PF12248"/>
    </source>
</evidence>